<name>A0A6J4I3Z1_9ACTN</name>
<evidence type="ECO:0000256" key="1">
    <source>
        <dbReference type="SAM" id="MobiDB-lite"/>
    </source>
</evidence>
<reference evidence="2" key="1">
    <citation type="submission" date="2020-02" db="EMBL/GenBank/DDBJ databases">
        <authorList>
            <person name="Meier V. D."/>
        </authorList>
    </citation>
    <scope>NUCLEOTIDE SEQUENCE</scope>
    <source>
        <strain evidence="2">AVDCRST_MAG50</strain>
    </source>
</reference>
<feature type="region of interest" description="Disordered" evidence="1">
    <location>
        <begin position="1"/>
        <end position="77"/>
    </location>
</feature>
<dbReference type="AlphaFoldDB" id="A0A6J4I3Z1"/>
<organism evidence="2">
    <name type="scientific">uncultured Acidimicrobiales bacterium</name>
    <dbReference type="NCBI Taxonomy" id="310071"/>
    <lineage>
        <taxon>Bacteria</taxon>
        <taxon>Bacillati</taxon>
        <taxon>Actinomycetota</taxon>
        <taxon>Acidimicrobiia</taxon>
        <taxon>Acidimicrobiales</taxon>
        <taxon>environmental samples</taxon>
    </lineage>
</organism>
<protein>
    <submittedName>
        <fullName evidence="2">Uncharacterized protein</fullName>
    </submittedName>
</protein>
<feature type="compositionally biased region" description="Low complexity" evidence="1">
    <location>
        <begin position="66"/>
        <end position="77"/>
    </location>
</feature>
<dbReference type="EMBL" id="CADCTF010000087">
    <property type="protein sequence ID" value="CAA9239615.1"/>
    <property type="molecule type" value="Genomic_DNA"/>
</dbReference>
<feature type="compositionally biased region" description="Polar residues" evidence="1">
    <location>
        <begin position="22"/>
        <end position="36"/>
    </location>
</feature>
<feature type="compositionally biased region" description="Low complexity" evidence="1">
    <location>
        <begin position="37"/>
        <end position="54"/>
    </location>
</feature>
<evidence type="ECO:0000313" key="2">
    <source>
        <dbReference type="EMBL" id="CAA9239615.1"/>
    </source>
</evidence>
<feature type="non-terminal residue" evidence="2">
    <location>
        <position position="1"/>
    </location>
</feature>
<proteinExistence type="predicted"/>
<gene>
    <name evidence="2" type="ORF">AVDCRST_MAG50-2144</name>
</gene>
<sequence>WTAPACAPVPAAGRQPWPPSPFTTSTARCGWTTWTRSPIPRATTSASATPSTKACRSAGCSTTGGRRSSPSAPRWPP</sequence>
<accession>A0A6J4I3Z1</accession>
<feature type="non-terminal residue" evidence="2">
    <location>
        <position position="77"/>
    </location>
</feature>